<dbReference type="OrthoDB" id="343384at2759"/>
<organism evidence="3 4">
    <name type="scientific">Cryptosporidium andersoni</name>
    <dbReference type="NCBI Taxonomy" id="117008"/>
    <lineage>
        <taxon>Eukaryota</taxon>
        <taxon>Sar</taxon>
        <taxon>Alveolata</taxon>
        <taxon>Apicomplexa</taxon>
        <taxon>Conoidasida</taxon>
        <taxon>Coccidia</taxon>
        <taxon>Eucoccidiorida</taxon>
        <taxon>Eimeriorina</taxon>
        <taxon>Cryptosporidiidae</taxon>
        <taxon>Cryptosporidium</taxon>
    </lineage>
</organism>
<gene>
    <name evidence="3" type="ORF">cand_024930</name>
</gene>
<dbReference type="Pfam" id="PF00069">
    <property type="entry name" value="Pkinase"/>
    <property type="match status" value="1"/>
</dbReference>
<accession>A0A1J4MD24</accession>
<dbReference type="EMBL" id="LRBS01000128">
    <property type="protein sequence ID" value="OII70908.1"/>
    <property type="molecule type" value="Genomic_DNA"/>
</dbReference>
<dbReference type="VEuPathDB" id="CryptoDB:cand_024930"/>
<dbReference type="GO" id="GO:0005524">
    <property type="term" value="F:ATP binding"/>
    <property type="evidence" value="ECO:0007669"/>
    <property type="project" value="InterPro"/>
</dbReference>
<dbReference type="GO" id="GO:0004674">
    <property type="term" value="F:protein serine/threonine kinase activity"/>
    <property type="evidence" value="ECO:0007669"/>
    <property type="project" value="TreeGrafter"/>
</dbReference>
<evidence type="ECO:0000313" key="4">
    <source>
        <dbReference type="Proteomes" id="UP000186804"/>
    </source>
</evidence>
<dbReference type="AlphaFoldDB" id="A0A1J4MD24"/>
<dbReference type="PANTHER" id="PTHR44167:SF24">
    <property type="entry name" value="SERINE_THREONINE-PROTEIN KINASE CHK2"/>
    <property type="match status" value="1"/>
</dbReference>
<feature type="compositionally biased region" description="Basic residues" evidence="1">
    <location>
        <begin position="217"/>
        <end position="241"/>
    </location>
</feature>
<keyword evidence="4" id="KW-1185">Reference proteome</keyword>
<dbReference type="InterPro" id="IPR000719">
    <property type="entry name" value="Prot_kinase_dom"/>
</dbReference>
<dbReference type="Gene3D" id="1.10.510.10">
    <property type="entry name" value="Transferase(Phosphotransferase) domain 1"/>
    <property type="match status" value="1"/>
</dbReference>
<dbReference type="SUPFAM" id="SSF56112">
    <property type="entry name" value="Protein kinase-like (PK-like)"/>
    <property type="match status" value="1"/>
</dbReference>
<dbReference type="GO" id="GO:0005634">
    <property type="term" value="C:nucleus"/>
    <property type="evidence" value="ECO:0007669"/>
    <property type="project" value="TreeGrafter"/>
</dbReference>
<dbReference type="GeneID" id="92366677"/>
<dbReference type="GO" id="GO:0044773">
    <property type="term" value="P:mitotic DNA damage checkpoint signaling"/>
    <property type="evidence" value="ECO:0007669"/>
    <property type="project" value="TreeGrafter"/>
</dbReference>
<reference evidence="3 4" key="1">
    <citation type="submission" date="2016-10" db="EMBL/GenBank/DDBJ databases">
        <title>Reductive evolution of mitochondrial metabolism and differential evolution of invasion-related proteins in Cryptosporidium.</title>
        <authorList>
            <person name="Liu S."/>
            <person name="Roellig D.M."/>
            <person name="Guo Y."/>
            <person name="Li N."/>
            <person name="Frace M.A."/>
            <person name="Tang K."/>
            <person name="Zhang L."/>
            <person name="Feng Y."/>
            <person name="Xiao L."/>
        </authorList>
    </citation>
    <scope>NUCLEOTIDE SEQUENCE [LARGE SCALE GENOMIC DNA]</scope>
    <source>
        <strain evidence="3">30847</strain>
    </source>
</reference>
<dbReference type="SMART" id="SM00220">
    <property type="entry name" value="S_TKc"/>
    <property type="match status" value="1"/>
</dbReference>
<dbReference type="Proteomes" id="UP000186804">
    <property type="component" value="Unassembled WGS sequence"/>
</dbReference>
<sequence>MTVYNTRSTVKPGKHSVLKKLDSTTRVCKDQNSSGKYLLHISNDELIQKSQELSNEEYERKSHHHNLRPTRCLRGISTRTTYKRSPSPCKDRPFDEALLYPSKNSSLSTNNKELTKKLEGRNIINDMHNKKKSLGNSRSSRFPINLNKEKKNHKSSNSSISTTNNNRHHTIHPTRCLRGVSTRATYKRSPSPRKDWPFDETTLYPQSSKNTINHIGNKTKSKNKIKNKTKQNSFKGRKSKKSSVSLKVIEDYSSKYFVDKMPLNKSKKLKSHLISNIYSQKAQDIPTNISNSDFIKHDQEKINSKTCNLDLKESKKRPYKVIEKSTDIKLQSENKNKKVKKKTEIETEEKSLYDNIHTENDNSLMDYLETSSIATVEDGNEPFKPSPKAGSHIGWGEKELNTDTWSYNKCIASDEYSINQTSIFLWNEKYQKLENLQYHMCINDYRLVSFSRDRFNPYINHCWVNVAEYIWELDKNGHIVKDSINGGSKITSELPVLFELLFIKKDSFVSSIVHQVSSLFISHDDIFIEMYNQSLFNFHPNIVRIDEVMQDSIFPYSIFVQEYMPYSCLNWNEKFRYYEPPTLLECLKSETMRRVYTETGARIIFGQVLNLVDYLHRIKISGIYLRPESVRISHAFDETYMDPTKRPLTRVIYNSKIPIGHSISKTRRIELKCELKKLWKDAPTIDVSSSSSIEFKTLRDTLYNIKKSIHKVPYNHLFDYALITKNTVRKINSSAGEPYVKLSGIFKGIRTKKRYEIFSGNKWVVPPETTALLFNFNQLKGNNSELNHYKCDIWNLGILLHCLLTGEIPLILSNRVCINTNISSPAKTLISQMLHVNPKYRISTSEIFNSSWMSIKNDIL</sequence>
<dbReference type="RefSeq" id="XP_067066354.1">
    <property type="nucleotide sequence ID" value="XM_067212723.1"/>
</dbReference>
<dbReference type="InterPro" id="IPR011009">
    <property type="entry name" value="Kinase-like_dom_sf"/>
</dbReference>
<feature type="compositionally biased region" description="Polar residues" evidence="1">
    <location>
        <begin position="203"/>
        <end position="216"/>
    </location>
</feature>
<evidence type="ECO:0000313" key="3">
    <source>
        <dbReference type="EMBL" id="OII70908.1"/>
    </source>
</evidence>
<dbReference type="PROSITE" id="PS50011">
    <property type="entry name" value="PROTEIN_KINASE_DOM"/>
    <property type="match status" value="1"/>
</dbReference>
<dbReference type="GO" id="GO:0005737">
    <property type="term" value="C:cytoplasm"/>
    <property type="evidence" value="ECO:0007669"/>
    <property type="project" value="TreeGrafter"/>
</dbReference>
<evidence type="ECO:0000259" key="2">
    <source>
        <dbReference type="PROSITE" id="PS50011"/>
    </source>
</evidence>
<comment type="caution">
    <text evidence="3">The sequence shown here is derived from an EMBL/GenBank/DDBJ whole genome shotgun (WGS) entry which is preliminary data.</text>
</comment>
<protein>
    <recommendedName>
        <fullName evidence="2">Protein kinase domain-containing protein</fullName>
    </recommendedName>
</protein>
<evidence type="ECO:0000256" key="1">
    <source>
        <dbReference type="SAM" id="MobiDB-lite"/>
    </source>
</evidence>
<feature type="region of interest" description="Disordered" evidence="1">
    <location>
        <begin position="129"/>
        <end position="170"/>
    </location>
</feature>
<feature type="domain" description="Protein kinase" evidence="2">
    <location>
        <begin position="478"/>
        <end position="853"/>
    </location>
</feature>
<dbReference type="PANTHER" id="PTHR44167">
    <property type="entry name" value="OVARIAN-SPECIFIC SERINE/THREONINE-PROTEIN KINASE LOK-RELATED"/>
    <property type="match status" value="1"/>
</dbReference>
<feature type="compositionally biased region" description="Low complexity" evidence="1">
    <location>
        <begin position="155"/>
        <end position="165"/>
    </location>
</feature>
<proteinExistence type="predicted"/>
<name>A0A1J4MD24_9CRYT</name>
<feature type="region of interest" description="Disordered" evidence="1">
    <location>
        <begin position="182"/>
        <end position="241"/>
    </location>
</feature>